<reference evidence="1" key="1">
    <citation type="journal article" date="2014" name="Front. Microbiol.">
        <title>High frequency of phylogenetically diverse reductive dehalogenase-homologous genes in deep subseafloor sedimentary metagenomes.</title>
        <authorList>
            <person name="Kawai M."/>
            <person name="Futagami T."/>
            <person name="Toyoda A."/>
            <person name="Takaki Y."/>
            <person name="Nishi S."/>
            <person name="Hori S."/>
            <person name="Arai W."/>
            <person name="Tsubouchi T."/>
            <person name="Morono Y."/>
            <person name="Uchiyama I."/>
            <person name="Ito T."/>
            <person name="Fujiyama A."/>
            <person name="Inagaki F."/>
            <person name="Takami H."/>
        </authorList>
    </citation>
    <scope>NUCLEOTIDE SEQUENCE</scope>
    <source>
        <strain evidence="1">Expedition CK06-06</strain>
    </source>
</reference>
<evidence type="ECO:0000313" key="1">
    <source>
        <dbReference type="EMBL" id="GAI02736.1"/>
    </source>
</evidence>
<name>X1LA47_9ZZZZ</name>
<comment type="caution">
    <text evidence="1">The sequence shown here is derived from an EMBL/GenBank/DDBJ whole genome shotgun (WGS) entry which is preliminary data.</text>
</comment>
<organism evidence="1">
    <name type="scientific">marine sediment metagenome</name>
    <dbReference type="NCBI Taxonomy" id="412755"/>
    <lineage>
        <taxon>unclassified sequences</taxon>
        <taxon>metagenomes</taxon>
        <taxon>ecological metagenomes</taxon>
    </lineage>
</organism>
<proteinExistence type="predicted"/>
<sequence>MKLKWLWHWKGKNGIEHMTTNQEEADKALHSGARITVWAERISGSGIKIIRKNRSR</sequence>
<dbReference type="EMBL" id="BARV01009600">
    <property type="protein sequence ID" value="GAI02736.1"/>
    <property type="molecule type" value="Genomic_DNA"/>
</dbReference>
<gene>
    <name evidence="1" type="ORF">S06H3_18877</name>
</gene>
<protein>
    <submittedName>
        <fullName evidence="1">Uncharacterized protein</fullName>
    </submittedName>
</protein>
<accession>X1LA47</accession>
<dbReference type="AlphaFoldDB" id="X1LA47"/>